<dbReference type="PANTHER" id="PTHR32196:SF72">
    <property type="entry name" value="RIBOSE IMPORT PERMEASE PROTEIN RBSC"/>
    <property type="match status" value="1"/>
</dbReference>
<feature type="transmembrane region" description="Helical" evidence="6">
    <location>
        <begin position="266"/>
        <end position="284"/>
    </location>
</feature>
<evidence type="ECO:0000256" key="5">
    <source>
        <dbReference type="ARBA" id="ARBA00023136"/>
    </source>
</evidence>
<evidence type="ECO:0000313" key="8">
    <source>
        <dbReference type="Proteomes" id="UP001165074"/>
    </source>
</evidence>
<dbReference type="Proteomes" id="UP001165074">
    <property type="component" value="Unassembled WGS sequence"/>
</dbReference>
<name>A0A9W6SBN2_9ACTN</name>
<comment type="caution">
    <text evidence="7">The sequence shown here is derived from an EMBL/GenBank/DDBJ whole genome shotgun (WGS) entry which is preliminary data.</text>
</comment>
<feature type="transmembrane region" description="Helical" evidence="6">
    <location>
        <begin position="144"/>
        <end position="166"/>
    </location>
</feature>
<feature type="transmembrane region" description="Helical" evidence="6">
    <location>
        <begin position="87"/>
        <end position="107"/>
    </location>
</feature>
<evidence type="ECO:0000256" key="3">
    <source>
        <dbReference type="ARBA" id="ARBA00022692"/>
    </source>
</evidence>
<feature type="transmembrane region" description="Helical" evidence="6">
    <location>
        <begin position="113"/>
        <end position="132"/>
    </location>
</feature>
<evidence type="ECO:0000256" key="6">
    <source>
        <dbReference type="SAM" id="Phobius"/>
    </source>
</evidence>
<sequence length="342" mass="34685">MTTVDSSTTTQGPAPASAWRSLGDRVRRGETVRIFGALVILCVVFSILRPHAFPTTANIVNIASDASVLLVLAVGGTYVILTAGIDLSVSGVLVFAGVISAKIMAALGGQSVGVLLLGLAAGLVAGLAWGLINGVLVAKARIPALIVTLGTMGASQGAALLLTGGVDVRDVPFNLVLSVGSGKVAGVPWLVVIALAVAVVGGVILSQTRFGRYTYASGSNAEALRRTGVASARHLIKVYAVAGTLAGLAGYMSLARFATTTLGGHATDNLSTIAAVVIGGTSLFGGRGTMIGTVIGVFIPTVLQNGFVVLGVQAFWQQVAVGVVLIAAVYLDQMRRAARQRP</sequence>
<reference evidence="7" key="1">
    <citation type="submission" date="2023-03" db="EMBL/GenBank/DDBJ databases">
        <title>Actinoallomurus iriomotensis NBRC 103684.</title>
        <authorList>
            <person name="Ichikawa N."/>
            <person name="Sato H."/>
            <person name="Tonouchi N."/>
        </authorList>
    </citation>
    <scope>NUCLEOTIDE SEQUENCE</scope>
    <source>
        <strain evidence="7">NBRC 103684</strain>
    </source>
</reference>
<evidence type="ECO:0000313" key="7">
    <source>
        <dbReference type="EMBL" id="GLY91961.1"/>
    </source>
</evidence>
<feature type="transmembrane region" description="Helical" evidence="6">
    <location>
        <begin position="314"/>
        <end position="331"/>
    </location>
</feature>
<keyword evidence="4 6" id="KW-1133">Transmembrane helix</keyword>
<keyword evidence="5 6" id="KW-0472">Membrane</keyword>
<dbReference type="CDD" id="cd06579">
    <property type="entry name" value="TM_PBP1_transp_AraH_like"/>
    <property type="match status" value="1"/>
</dbReference>
<feature type="transmembrane region" description="Helical" evidence="6">
    <location>
        <begin position="186"/>
        <end position="205"/>
    </location>
</feature>
<evidence type="ECO:0000256" key="4">
    <source>
        <dbReference type="ARBA" id="ARBA00022989"/>
    </source>
</evidence>
<organism evidence="7 8">
    <name type="scientific">Actinoallomurus iriomotensis</name>
    <dbReference type="NCBI Taxonomy" id="478107"/>
    <lineage>
        <taxon>Bacteria</taxon>
        <taxon>Bacillati</taxon>
        <taxon>Actinomycetota</taxon>
        <taxon>Actinomycetes</taxon>
        <taxon>Streptosporangiales</taxon>
        <taxon>Thermomonosporaceae</taxon>
        <taxon>Actinoallomurus</taxon>
    </lineage>
</organism>
<keyword evidence="8" id="KW-1185">Reference proteome</keyword>
<feature type="transmembrane region" description="Helical" evidence="6">
    <location>
        <begin position="59"/>
        <end position="80"/>
    </location>
</feature>
<protein>
    <submittedName>
        <fullName evidence="7">Sugar ABC transporter permease</fullName>
    </submittedName>
</protein>
<feature type="transmembrane region" description="Helical" evidence="6">
    <location>
        <begin position="291"/>
        <end position="308"/>
    </location>
</feature>
<proteinExistence type="predicted"/>
<dbReference type="GO" id="GO:0022857">
    <property type="term" value="F:transmembrane transporter activity"/>
    <property type="evidence" value="ECO:0007669"/>
    <property type="project" value="InterPro"/>
</dbReference>
<evidence type="ECO:0000256" key="1">
    <source>
        <dbReference type="ARBA" id="ARBA00004651"/>
    </source>
</evidence>
<dbReference type="RefSeq" id="WP_285583887.1">
    <property type="nucleotide sequence ID" value="NZ_BSTK01000023.1"/>
</dbReference>
<dbReference type="AlphaFoldDB" id="A0A9W6SBN2"/>
<dbReference type="EMBL" id="BSTK01000023">
    <property type="protein sequence ID" value="GLY91961.1"/>
    <property type="molecule type" value="Genomic_DNA"/>
</dbReference>
<keyword evidence="3 6" id="KW-0812">Transmembrane</keyword>
<dbReference type="Pfam" id="PF02653">
    <property type="entry name" value="BPD_transp_2"/>
    <property type="match status" value="1"/>
</dbReference>
<comment type="subcellular location">
    <subcellularLocation>
        <location evidence="1">Cell membrane</location>
        <topology evidence="1">Multi-pass membrane protein</topology>
    </subcellularLocation>
</comment>
<feature type="transmembrane region" description="Helical" evidence="6">
    <location>
        <begin position="235"/>
        <end position="254"/>
    </location>
</feature>
<accession>A0A9W6SBN2</accession>
<dbReference type="PANTHER" id="PTHR32196">
    <property type="entry name" value="ABC TRANSPORTER PERMEASE PROTEIN YPHD-RELATED-RELATED"/>
    <property type="match status" value="1"/>
</dbReference>
<gene>
    <name evidence="7" type="ORF">Airi02_098890</name>
</gene>
<dbReference type="InterPro" id="IPR001851">
    <property type="entry name" value="ABC_transp_permease"/>
</dbReference>
<dbReference type="GO" id="GO:0005886">
    <property type="term" value="C:plasma membrane"/>
    <property type="evidence" value="ECO:0007669"/>
    <property type="project" value="UniProtKB-SubCell"/>
</dbReference>
<keyword evidence="2" id="KW-1003">Cell membrane</keyword>
<feature type="transmembrane region" description="Helical" evidence="6">
    <location>
        <begin position="34"/>
        <end position="53"/>
    </location>
</feature>
<evidence type="ECO:0000256" key="2">
    <source>
        <dbReference type="ARBA" id="ARBA00022475"/>
    </source>
</evidence>